<gene>
    <name evidence="1" type="ORF">SE15_07220</name>
</gene>
<evidence type="ECO:0000313" key="2">
    <source>
        <dbReference type="Proteomes" id="UP000050544"/>
    </source>
</evidence>
<dbReference type="Proteomes" id="UP000050544">
    <property type="component" value="Unassembled WGS sequence"/>
</dbReference>
<dbReference type="SUPFAM" id="SSF82771">
    <property type="entry name" value="GIY-YIG endonuclease"/>
    <property type="match status" value="1"/>
</dbReference>
<dbReference type="EMBL" id="LGKO01000004">
    <property type="protein sequence ID" value="KPL83071.1"/>
    <property type="molecule type" value="Genomic_DNA"/>
</dbReference>
<accession>A0A0P6XHQ1</accession>
<dbReference type="AlphaFoldDB" id="A0A0P6XHQ1"/>
<protein>
    <recommendedName>
        <fullName evidence="3">GIY-YIG domain-containing protein</fullName>
    </recommendedName>
</protein>
<sequence>MAFYEDYDLDEEQVLARRQPAFPKITGLYFLIKGTTTVYVGQSTDIYARIAQHNRDVFKEFDSFSILECPAEYLTPLEAHYIYKFNPPLNSSLPSNERYKSFLQLQKILGVPARVLKLWMKHKGIEYSRDGYYLLSDFADFTDFLDWMAKQYPHISANQCSISYLKEYLGEVKKKRQSGPTRAST</sequence>
<name>A0A0P6XHQ1_9CHLR</name>
<organism evidence="1 2">
    <name type="scientific">Thermanaerothrix daxensis</name>
    <dbReference type="NCBI Taxonomy" id="869279"/>
    <lineage>
        <taxon>Bacteria</taxon>
        <taxon>Bacillati</taxon>
        <taxon>Chloroflexota</taxon>
        <taxon>Anaerolineae</taxon>
        <taxon>Anaerolineales</taxon>
        <taxon>Anaerolineaceae</taxon>
        <taxon>Thermanaerothrix</taxon>
    </lineage>
</organism>
<dbReference type="RefSeq" id="WP_054521446.1">
    <property type="nucleotide sequence ID" value="NZ_LGKO01000004.1"/>
</dbReference>
<reference evidence="1 2" key="1">
    <citation type="submission" date="2015-07" db="EMBL/GenBank/DDBJ databases">
        <title>Whole genome sequence of Thermanaerothrix daxensis DSM 23592.</title>
        <authorList>
            <person name="Hemp J."/>
            <person name="Ward L.M."/>
            <person name="Pace L.A."/>
            <person name="Fischer W.W."/>
        </authorList>
    </citation>
    <scope>NUCLEOTIDE SEQUENCE [LARGE SCALE GENOMIC DNA]</scope>
    <source>
        <strain evidence="1 2">GNS-1</strain>
    </source>
</reference>
<keyword evidence="2" id="KW-1185">Reference proteome</keyword>
<evidence type="ECO:0008006" key="3">
    <source>
        <dbReference type="Google" id="ProtNLM"/>
    </source>
</evidence>
<dbReference type="InterPro" id="IPR035901">
    <property type="entry name" value="GIY-YIG_endonuc_sf"/>
</dbReference>
<proteinExistence type="predicted"/>
<comment type="caution">
    <text evidence="1">The sequence shown here is derived from an EMBL/GenBank/DDBJ whole genome shotgun (WGS) entry which is preliminary data.</text>
</comment>
<evidence type="ECO:0000313" key="1">
    <source>
        <dbReference type="EMBL" id="KPL83071.1"/>
    </source>
</evidence>
<dbReference type="STRING" id="869279.SE15_07220"/>